<dbReference type="SUPFAM" id="SSF47598">
    <property type="entry name" value="Ribbon-helix-helix"/>
    <property type="match status" value="1"/>
</dbReference>
<dbReference type="EMBL" id="JACHEG010000005">
    <property type="protein sequence ID" value="MBB6164299.1"/>
    <property type="molecule type" value="Genomic_DNA"/>
</dbReference>
<keyword evidence="3" id="KW-1185">Reference proteome</keyword>
<keyword evidence="1" id="KW-1277">Toxin-antitoxin system</keyword>
<gene>
    <name evidence="2" type="ORF">HNQ72_004140</name>
</gene>
<proteinExistence type="predicted"/>
<comment type="caution">
    <text evidence="2">The sequence shown here is derived from an EMBL/GenBank/DDBJ whole genome shotgun (WGS) entry which is preliminary data.</text>
</comment>
<evidence type="ECO:0000256" key="1">
    <source>
        <dbReference type="ARBA" id="ARBA00022649"/>
    </source>
</evidence>
<dbReference type="Pfam" id="PF03693">
    <property type="entry name" value="ParD_antitoxin"/>
    <property type="match status" value="1"/>
</dbReference>
<dbReference type="AlphaFoldDB" id="A0A7W9Y949"/>
<name>A0A7W9Y949_9HYPH</name>
<evidence type="ECO:0000313" key="3">
    <source>
        <dbReference type="Proteomes" id="UP000547879"/>
    </source>
</evidence>
<sequence>MGEIISIKVDDALAAFIRGLVASGRYVSESDVIEKALYLPK</sequence>
<organism evidence="2 3">
    <name type="scientific">Rhizobium wenxiniae</name>
    <dbReference type="NCBI Taxonomy" id="1737357"/>
    <lineage>
        <taxon>Bacteria</taxon>
        <taxon>Pseudomonadati</taxon>
        <taxon>Pseudomonadota</taxon>
        <taxon>Alphaproteobacteria</taxon>
        <taxon>Hyphomicrobiales</taxon>
        <taxon>Rhizobiaceae</taxon>
        <taxon>Rhizobium/Agrobacterium group</taxon>
        <taxon>Rhizobium</taxon>
    </lineage>
</organism>
<reference evidence="2 3" key="1">
    <citation type="submission" date="2020-08" db="EMBL/GenBank/DDBJ databases">
        <title>Genomic Encyclopedia of Type Strains, Phase IV (KMG-IV): sequencing the most valuable type-strain genomes for metagenomic binning, comparative biology and taxonomic classification.</title>
        <authorList>
            <person name="Goeker M."/>
        </authorList>
    </citation>
    <scope>NUCLEOTIDE SEQUENCE [LARGE SCALE GENOMIC DNA]</scope>
    <source>
        <strain evidence="2 3">DSM 100734</strain>
    </source>
</reference>
<dbReference type="InterPro" id="IPR010985">
    <property type="entry name" value="Ribbon_hlx_hlx"/>
</dbReference>
<dbReference type="Gene3D" id="6.10.10.120">
    <property type="entry name" value="Antitoxin ParD1-like"/>
    <property type="match status" value="1"/>
</dbReference>
<dbReference type="InterPro" id="IPR022789">
    <property type="entry name" value="ParD"/>
</dbReference>
<protein>
    <submittedName>
        <fullName evidence="2">Arc/MetJ-type ribon-helix-helix transcriptional regulator</fullName>
    </submittedName>
</protein>
<evidence type="ECO:0000313" key="2">
    <source>
        <dbReference type="EMBL" id="MBB6164299.1"/>
    </source>
</evidence>
<accession>A0A7W9Y949</accession>
<dbReference type="InterPro" id="IPR038296">
    <property type="entry name" value="ParD_sf"/>
</dbReference>
<dbReference type="Proteomes" id="UP000547879">
    <property type="component" value="Unassembled WGS sequence"/>
</dbReference>
<dbReference type="GO" id="GO:0006355">
    <property type="term" value="P:regulation of DNA-templated transcription"/>
    <property type="evidence" value="ECO:0007669"/>
    <property type="project" value="InterPro"/>
</dbReference>